<evidence type="ECO:0000313" key="4">
    <source>
        <dbReference type="EMBL" id="RVD82655.1"/>
    </source>
</evidence>
<sequence>MLVATSSEGFTRGCRDYGLTSTSTMSILPTLSRRALLASTTSSNLISKSLLLPALSSSRISLPSPSQLRHTSTTTTSPPTPSKPPPPPSASPPQPPQDLTTLTRLHKSLLHQPPYYTTIHIHNTPYLVTLGDRITLPSLLYPPKSPLISNPLNKPLQPGDIIRLTYASTLGSREYTIKGTPYIDPRLFNCKAVVVEITSEPMRVKEKTKRRQRKVKKVKSKHRYTVLRICELEVNELPEGLEEEVAAAAANASNTAVAAAI</sequence>
<dbReference type="InterPro" id="IPR028909">
    <property type="entry name" value="bL21-like"/>
</dbReference>
<comment type="similarity">
    <text evidence="1">Belongs to the bacterial ribosomal protein bL21 family.</text>
</comment>
<dbReference type="GO" id="GO:0005762">
    <property type="term" value="C:mitochondrial large ribosomal subunit"/>
    <property type="evidence" value="ECO:0007669"/>
    <property type="project" value="TreeGrafter"/>
</dbReference>
<feature type="compositionally biased region" description="Pro residues" evidence="3">
    <location>
        <begin position="78"/>
        <end position="96"/>
    </location>
</feature>
<dbReference type="AlphaFoldDB" id="A0A436ZV65"/>
<dbReference type="OrthoDB" id="5994at2759"/>
<comment type="caution">
    <text evidence="4">The sequence shown here is derived from an EMBL/GenBank/DDBJ whole genome shotgun (WGS) entry which is preliminary data.</text>
</comment>
<name>A0A436ZV65_ARTFL</name>
<dbReference type="EMBL" id="SAEB01000009">
    <property type="protein sequence ID" value="RVD82655.1"/>
    <property type="molecule type" value="Genomic_DNA"/>
</dbReference>
<feature type="region of interest" description="Disordered" evidence="3">
    <location>
        <begin position="61"/>
        <end position="100"/>
    </location>
</feature>
<dbReference type="PANTHER" id="PTHR21349:SF0">
    <property type="entry name" value="LARGE RIBOSOMAL SUBUNIT PROTEIN BL21M"/>
    <property type="match status" value="1"/>
</dbReference>
<dbReference type="Pfam" id="PF00829">
    <property type="entry name" value="Ribosomal_L21p"/>
    <property type="match status" value="1"/>
</dbReference>
<evidence type="ECO:0000256" key="1">
    <source>
        <dbReference type="ARBA" id="ARBA00008563"/>
    </source>
</evidence>
<feature type="compositionally biased region" description="Low complexity" evidence="3">
    <location>
        <begin position="61"/>
        <end position="77"/>
    </location>
</feature>
<dbReference type="Proteomes" id="UP000283090">
    <property type="component" value="Unassembled WGS sequence"/>
</dbReference>
<evidence type="ECO:0000313" key="5">
    <source>
        <dbReference type="Proteomes" id="UP000283090"/>
    </source>
</evidence>
<protein>
    <recommendedName>
        <fullName evidence="2">Large ribosomal subunit protein bL21m</fullName>
    </recommendedName>
</protein>
<keyword evidence="5" id="KW-1185">Reference proteome</keyword>
<dbReference type="SUPFAM" id="SSF141091">
    <property type="entry name" value="L21p-like"/>
    <property type="match status" value="1"/>
</dbReference>
<dbReference type="PANTHER" id="PTHR21349">
    <property type="entry name" value="50S RIBOSOMAL PROTEIN L21"/>
    <property type="match status" value="1"/>
</dbReference>
<evidence type="ECO:0000256" key="3">
    <source>
        <dbReference type="SAM" id="MobiDB-lite"/>
    </source>
</evidence>
<proteinExistence type="inferred from homology"/>
<dbReference type="VEuPathDB" id="FungiDB:DFL_007073"/>
<dbReference type="STRING" id="97331.A0A436ZV65"/>
<evidence type="ECO:0000256" key="2">
    <source>
        <dbReference type="ARBA" id="ARBA00044129"/>
    </source>
</evidence>
<reference evidence="4 5" key="1">
    <citation type="submission" date="2019-01" db="EMBL/GenBank/DDBJ databases">
        <title>Intercellular communication is required for trap formation in the nematode-trapping fungus Duddingtonia flagrans.</title>
        <authorList>
            <person name="Youssar L."/>
            <person name="Wernet V."/>
            <person name="Hensel N."/>
            <person name="Hildebrandt H.-G."/>
            <person name="Fischer R."/>
        </authorList>
    </citation>
    <scope>NUCLEOTIDE SEQUENCE [LARGE SCALE GENOMIC DNA]</scope>
    <source>
        <strain evidence="4 5">CBS H-5679</strain>
    </source>
</reference>
<accession>A0A436ZV65</accession>
<dbReference type="GO" id="GO:0003735">
    <property type="term" value="F:structural constituent of ribosome"/>
    <property type="evidence" value="ECO:0007669"/>
    <property type="project" value="TreeGrafter"/>
</dbReference>
<dbReference type="GeneID" id="93589384"/>
<dbReference type="InterPro" id="IPR036164">
    <property type="entry name" value="bL21-like_sf"/>
</dbReference>
<organism evidence="4 5">
    <name type="scientific">Arthrobotrys flagrans</name>
    <name type="common">Nematode-trapping fungus</name>
    <name type="synonym">Trichothecium flagrans</name>
    <dbReference type="NCBI Taxonomy" id="97331"/>
    <lineage>
        <taxon>Eukaryota</taxon>
        <taxon>Fungi</taxon>
        <taxon>Dikarya</taxon>
        <taxon>Ascomycota</taxon>
        <taxon>Pezizomycotina</taxon>
        <taxon>Orbiliomycetes</taxon>
        <taxon>Orbiliales</taxon>
        <taxon>Orbiliaceae</taxon>
        <taxon>Arthrobotrys</taxon>
    </lineage>
</organism>
<dbReference type="RefSeq" id="XP_067488199.1">
    <property type="nucleotide sequence ID" value="XM_067636599.1"/>
</dbReference>
<gene>
    <name evidence="4" type="ORF">DFL_007073</name>
</gene>